<dbReference type="AlphaFoldDB" id="A0A2H0V4U0"/>
<name>A0A2H0V4U0_9BACT</name>
<gene>
    <name evidence="3" type="ORF">COT97_03115</name>
</gene>
<evidence type="ECO:0000313" key="3">
    <source>
        <dbReference type="EMBL" id="PIR94092.1"/>
    </source>
</evidence>
<sequence>MNISILGYQVSFDFSWIDTLGKKPFYELLWFFLVNGGWILILLVCIWGGFELFVYNNQIKFSKKQKYIFLALDIPRQNLQSPQAVENLFSTLAGAHMPLEWEEEIFDGAYQLGFSLEIVSIDGYIQYVVRTPVHWRDIVEAAVYSQYPDAEISEVEDYAKDINVTFPSDEYDVWGSDLTLYNKSYFPIRSYIEFESSLNRDIKDPLTALLEVMNTLGPGEQFWFQILIYPTDTKWIKEGQNAIKKMVGQKVDEKKDWMNIIMDEPVRWFNELGNQALGAMGFGDVEGDKKDEDRLFFLPPVEKAQTEGIARKVAKIGFLSKVRIVYFARKEVFNKGRGVSGTFGAIKQFSDLHLNGFKPDKNKTHARWPWFKAYRKQVKQNNIMRAYKARDSATGSPKYILNTEELATIWHFPYFEIKGPLVKRIESKRVMSPVGLPVEAGLPISGLGQSSSSQKAKPGVKVPVIDYEDDYFEERFAIDKTGAADKRRKKAVLEKLQKTKVHKPSMAMLDEAEVEVPFADQFSQEDKDTEDDHDINPRPPSVDGGNVPSNLPV</sequence>
<feature type="region of interest" description="Disordered" evidence="1">
    <location>
        <begin position="517"/>
        <end position="553"/>
    </location>
</feature>
<proteinExistence type="predicted"/>
<organism evidence="3 4">
    <name type="scientific">Candidatus Falkowbacteria bacterium CG10_big_fil_rev_8_21_14_0_10_39_11</name>
    <dbReference type="NCBI Taxonomy" id="1974565"/>
    <lineage>
        <taxon>Bacteria</taxon>
        <taxon>Candidatus Falkowiibacteriota</taxon>
    </lineage>
</organism>
<evidence type="ECO:0000256" key="2">
    <source>
        <dbReference type="SAM" id="Phobius"/>
    </source>
</evidence>
<keyword evidence="2" id="KW-1133">Transmembrane helix</keyword>
<accession>A0A2H0V4U0</accession>
<protein>
    <submittedName>
        <fullName evidence="3">Uncharacterized protein</fullName>
    </submittedName>
</protein>
<feature type="transmembrane region" description="Helical" evidence="2">
    <location>
        <begin position="28"/>
        <end position="55"/>
    </location>
</feature>
<keyword evidence="2" id="KW-0812">Transmembrane</keyword>
<evidence type="ECO:0000313" key="4">
    <source>
        <dbReference type="Proteomes" id="UP000229901"/>
    </source>
</evidence>
<dbReference type="EMBL" id="PFAP01000019">
    <property type="protein sequence ID" value="PIR94092.1"/>
    <property type="molecule type" value="Genomic_DNA"/>
</dbReference>
<keyword evidence="2" id="KW-0472">Membrane</keyword>
<evidence type="ECO:0000256" key="1">
    <source>
        <dbReference type="SAM" id="MobiDB-lite"/>
    </source>
</evidence>
<reference evidence="4" key="1">
    <citation type="submission" date="2017-09" db="EMBL/GenBank/DDBJ databases">
        <title>Depth-based differentiation of microbial function through sediment-hosted aquifers and enrichment of novel symbionts in the deep terrestrial subsurface.</title>
        <authorList>
            <person name="Probst A.J."/>
            <person name="Ladd B."/>
            <person name="Jarett J.K."/>
            <person name="Geller-Mcgrath D.E."/>
            <person name="Sieber C.M.K."/>
            <person name="Emerson J.B."/>
            <person name="Anantharaman K."/>
            <person name="Thomas B.C."/>
            <person name="Malmstrom R."/>
            <person name="Stieglmeier M."/>
            <person name="Klingl A."/>
            <person name="Woyke T."/>
            <person name="Ryan C.M."/>
            <person name="Banfield J.F."/>
        </authorList>
    </citation>
    <scope>NUCLEOTIDE SEQUENCE [LARGE SCALE GENOMIC DNA]</scope>
</reference>
<comment type="caution">
    <text evidence="3">The sequence shown here is derived from an EMBL/GenBank/DDBJ whole genome shotgun (WGS) entry which is preliminary data.</text>
</comment>
<dbReference type="Proteomes" id="UP000229901">
    <property type="component" value="Unassembled WGS sequence"/>
</dbReference>